<dbReference type="InterPro" id="IPR000182">
    <property type="entry name" value="GNAT_dom"/>
</dbReference>
<reference evidence="2 3" key="1">
    <citation type="journal article" date="2015" name="Genome Announc.">
        <title>Expanding the biotechnology potential of lactobacilli through comparative genomics of 213 strains and associated genera.</title>
        <authorList>
            <person name="Sun Z."/>
            <person name="Harris H.M."/>
            <person name="McCann A."/>
            <person name="Guo C."/>
            <person name="Argimon S."/>
            <person name="Zhang W."/>
            <person name="Yang X."/>
            <person name="Jeffery I.B."/>
            <person name="Cooney J.C."/>
            <person name="Kagawa T.F."/>
            <person name="Liu W."/>
            <person name="Song Y."/>
            <person name="Salvetti E."/>
            <person name="Wrobel A."/>
            <person name="Rasinkangas P."/>
            <person name="Parkhill J."/>
            <person name="Rea M.C."/>
            <person name="O'Sullivan O."/>
            <person name="Ritari J."/>
            <person name="Douillard F.P."/>
            <person name="Paul Ross R."/>
            <person name="Yang R."/>
            <person name="Briner A.E."/>
            <person name="Felis G.E."/>
            <person name="de Vos W.M."/>
            <person name="Barrangou R."/>
            <person name="Klaenhammer T.R."/>
            <person name="Caufield P.W."/>
            <person name="Cui Y."/>
            <person name="Zhang H."/>
            <person name="O'Toole P.W."/>
        </authorList>
    </citation>
    <scope>NUCLEOTIDE SEQUENCE [LARGE SCALE GENOMIC DNA]</scope>
    <source>
        <strain evidence="2 3">DSM 20593</strain>
    </source>
</reference>
<dbReference type="Pfam" id="PF00583">
    <property type="entry name" value="Acetyltransf_1"/>
    <property type="match status" value="1"/>
</dbReference>
<dbReference type="STRING" id="1616.IV73_GL000969"/>
<dbReference type="InterPro" id="IPR016181">
    <property type="entry name" value="Acyl_CoA_acyltransferase"/>
</dbReference>
<name>A0A0R2JC22_9LACO</name>
<keyword evidence="3" id="KW-1185">Reference proteome</keyword>
<proteinExistence type="predicted"/>
<dbReference type="PATRIC" id="fig|1616.3.peg.989"/>
<dbReference type="SUPFAM" id="SSF55729">
    <property type="entry name" value="Acyl-CoA N-acyltransferases (Nat)"/>
    <property type="match status" value="1"/>
</dbReference>
<dbReference type="RefSeq" id="WP_057755518.1">
    <property type="nucleotide sequence ID" value="NZ_JQBP01000004.1"/>
</dbReference>
<dbReference type="OrthoDB" id="9796381at2"/>
<dbReference type="GO" id="GO:0016747">
    <property type="term" value="F:acyltransferase activity, transferring groups other than amino-acyl groups"/>
    <property type="evidence" value="ECO:0007669"/>
    <property type="project" value="InterPro"/>
</dbReference>
<feature type="domain" description="N-acetyltransferase" evidence="1">
    <location>
        <begin position="2"/>
        <end position="173"/>
    </location>
</feature>
<evidence type="ECO:0000259" key="1">
    <source>
        <dbReference type="PROSITE" id="PS51186"/>
    </source>
</evidence>
<gene>
    <name evidence="2" type="ORF">IV73_GL000969</name>
</gene>
<protein>
    <recommendedName>
        <fullName evidence="1">N-acetyltransferase domain-containing protein</fullName>
    </recommendedName>
</protein>
<dbReference type="Proteomes" id="UP000051655">
    <property type="component" value="Unassembled WGS sequence"/>
</dbReference>
<organism evidence="2 3">
    <name type="scientific">Weissella kandleri</name>
    <dbReference type="NCBI Taxonomy" id="1616"/>
    <lineage>
        <taxon>Bacteria</taxon>
        <taxon>Bacillati</taxon>
        <taxon>Bacillota</taxon>
        <taxon>Bacilli</taxon>
        <taxon>Lactobacillales</taxon>
        <taxon>Lactobacillaceae</taxon>
        <taxon>Weissella</taxon>
    </lineage>
</organism>
<accession>A0A0R2JC22</accession>
<sequence>MIYLRKANLDDVDQINRVIQDAKGLLAMDQIPQWQGSYPQKRDLLLDARCGMTYVLIYNWKIVGTATMLTKADPNYQKIYQGEWQPSDGEYVTLHRIAIQSDLSGNHLGEFLFSNLISESYRLGYKEIRVDTHRQNLRMRHILGQNNFEYTGVVYMDDNPNEPRNAYQLFLEK</sequence>
<evidence type="ECO:0000313" key="2">
    <source>
        <dbReference type="EMBL" id="KRN74847.1"/>
    </source>
</evidence>
<dbReference type="EMBL" id="JQBP01000004">
    <property type="protein sequence ID" value="KRN74847.1"/>
    <property type="molecule type" value="Genomic_DNA"/>
</dbReference>
<evidence type="ECO:0000313" key="3">
    <source>
        <dbReference type="Proteomes" id="UP000051655"/>
    </source>
</evidence>
<comment type="caution">
    <text evidence="2">The sequence shown here is derived from an EMBL/GenBank/DDBJ whole genome shotgun (WGS) entry which is preliminary data.</text>
</comment>
<dbReference type="PROSITE" id="PS51186">
    <property type="entry name" value="GNAT"/>
    <property type="match status" value="1"/>
</dbReference>
<dbReference type="AlphaFoldDB" id="A0A0R2JC22"/>
<dbReference type="Gene3D" id="3.40.630.30">
    <property type="match status" value="1"/>
</dbReference>